<organism evidence="1 2">
    <name type="scientific">Jeongeupia naejangsanensis</name>
    <dbReference type="NCBI Taxonomy" id="613195"/>
    <lineage>
        <taxon>Bacteria</taxon>
        <taxon>Pseudomonadati</taxon>
        <taxon>Pseudomonadota</taxon>
        <taxon>Betaproteobacteria</taxon>
        <taxon>Neisseriales</taxon>
        <taxon>Chitinibacteraceae</taxon>
        <taxon>Jeongeupia</taxon>
    </lineage>
</organism>
<reference evidence="1 2" key="1">
    <citation type="submission" date="2021-01" db="EMBL/GenBank/DDBJ databases">
        <title>Draft Genome Sequence and Polyhydroxyalkanoate Biosynthetic Potential of Jeongeupia naejangsanensis Type Strain DSM 24253.</title>
        <authorList>
            <person name="Turrini P."/>
            <person name="Artuso I."/>
            <person name="Lugli G.A."/>
            <person name="Frangipani E."/>
            <person name="Ventura M."/>
            <person name="Visca P."/>
        </authorList>
    </citation>
    <scope>NUCLEOTIDE SEQUENCE [LARGE SCALE GENOMIC DNA]</scope>
    <source>
        <strain evidence="1 2">DSM 24253</strain>
    </source>
</reference>
<sequence>MMPRLLIGIIPTSMGGFDSPAQAAEVFARNEIGPLQARFMELNQWIGEEVIHFEPYSFESHS</sequence>
<gene>
    <name evidence="1" type="ORF">JMJ54_04000</name>
</gene>
<evidence type="ECO:0000313" key="1">
    <source>
        <dbReference type="EMBL" id="MBM3114983.1"/>
    </source>
</evidence>
<comment type="caution">
    <text evidence="1">The sequence shown here is derived from an EMBL/GenBank/DDBJ whole genome shotgun (WGS) entry which is preliminary data.</text>
</comment>
<dbReference type="RefSeq" id="WP_203536636.1">
    <property type="nucleotide sequence ID" value="NZ_JAESND010000001.1"/>
</dbReference>
<proteinExistence type="predicted"/>
<accession>A0ABS2BIR0</accession>
<protein>
    <submittedName>
        <fullName evidence="1">Uncharacterized protein</fullName>
    </submittedName>
</protein>
<dbReference type="Proteomes" id="UP000809431">
    <property type="component" value="Unassembled WGS sequence"/>
</dbReference>
<name>A0ABS2BIR0_9NEIS</name>
<keyword evidence="2" id="KW-1185">Reference proteome</keyword>
<evidence type="ECO:0000313" key="2">
    <source>
        <dbReference type="Proteomes" id="UP000809431"/>
    </source>
</evidence>
<dbReference type="EMBL" id="JAESND010000001">
    <property type="protein sequence ID" value="MBM3114983.1"/>
    <property type="molecule type" value="Genomic_DNA"/>
</dbReference>